<sequence>MIDITTLNFLSLEPAFPTVISRIQQVGEQATTLGTPIKPAIGDSAGRARAFAPLSHILGGATCLQVRNAAVSALFKMVGDGVICGQQRQFLDKYLFADACCSFSILRGRLLMRCDCMTFPSPLVYHKPCAVLHSASTPSAIKKQLHRLVVGILYVASRIAKSKSQKGFCFGHQTMDVMELMEHQHVAKPHRVYVNPALFVQSGRAGTCNLWPGQIHMGMPQIINIRERWFICPNIS</sequence>
<name>A0A139A2Q6_GONPJ</name>
<proteinExistence type="predicted"/>
<keyword evidence="2" id="KW-1185">Reference proteome</keyword>
<dbReference type="AlphaFoldDB" id="A0A139A2Q6"/>
<accession>A0A139A2Q6</accession>
<evidence type="ECO:0000313" key="1">
    <source>
        <dbReference type="EMBL" id="KXS11031.1"/>
    </source>
</evidence>
<gene>
    <name evidence="1" type="ORF">M427DRAFT_456102</name>
</gene>
<evidence type="ECO:0000313" key="2">
    <source>
        <dbReference type="Proteomes" id="UP000070544"/>
    </source>
</evidence>
<organism evidence="1 2">
    <name type="scientific">Gonapodya prolifera (strain JEL478)</name>
    <name type="common">Monoblepharis prolifera</name>
    <dbReference type="NCBI Taxonomy" id="1344416"/>
    <lineage>
        <taxon>Eukaryota</taxon>
        <taxon>Fungi</taxon>
        <taxon>Fungi incertae sedis</taxon>
        <taxon>Chytridiomycota</taxon>
        <taxon>Chytridiomycota incertae sedis</taxon>
        <taxon>Monoblepharidomycetes</taxon>
        <taxon>Monoblepharidales</taxon>
        <taxon>Gonapodyaceae</taxon>
        <taxon>Gonapodya</taxon>
    </lineage>
</organism>
<reference evidence="1 2" key="1">
    <citation type="journal article" date="2015" name="Genome Biol. Evol.">
        <title>Phylogenomic analyses indicate that early fungi evolved digesting cell walls of algal ancestors of land plants.</title>
        <authorList>
            <person name="Chang Y."/>
            <person name="Wang S."/>
            <person name="Sekimoto S."/>
            <person name="Aerts A.L."/>
            <person name="Choi C."/>
            <person name="Clum A."/>
            <person name="LaButti K.M."/>
            <person name="Lindquist E.A."/>
            <person name="Yee Ngan C."/>
            <person name="Ohm R.A."/>
            <person name="Salamov A.A."/>
            <person name="Grigoriev I.V."/>
            <person name="Spatafora J.W."/>
            <person name="Berbee M.L."/>
        </authorList>
    </citation>
    <scope>NUCLEOTIDE SEQUENCE [LARGE SCALE GENOMIC DNA]</scope>
    <source>
        <strain evidence="1 2">JEL478</strain>
    </source>
</reference>
<protein>
    <submittedName>
        <fullName evidence="1">Uncharacterized protein</fullName>
    </submittedName>
</protein>
<dbReference type="Proteomes" id="UP000070544">
    <property type="component" value="Unassembled WGS sequence"/>
</dbReference>
<dbReference type="EMBL" id="KQ965810">
    <property type="protein sequence ID" value="KXS11031.1"/>
    <property type="molecule type" value="Genomic_DNA"/>
</dbReference>